<sequence length="59" mass="6572">MPVPGLFQLDAQPRSPLDRLSQRELIAIRLFGEGLSHKEVAQRSGNRADDRAPLLALHL</sequence>
<reference evidence="1 2" key="1">
    <citation type="submission" date="2024-11" db="EMBL/GenBank/DDBJ databases">
        <title>Using genomics to understand microbial adaptation to soil warming.</title>
        <authorList>
            <person name="Deangelis K.M. PhD."/>
        </authorList>
    </citation>
    <scope>NUCLEOTIDE SEQUENCE [LARGE SCALE GENOMIC DNA]</scope>
    <source>
        <strain evidence="1 2">GAS97</strain>
    </source>
</reference>
<accession>A0ABW8MSR1</accession>
<dbReference type="EMBL" id="JBIYDN010000028">
    <property type="protein sequence ID" value="MFK4446693.1"/>
    <property type="molecule type" value="Genomic_DNA"/>
</dbReference>
<dbReference type="GO" id="GO:0003677">
    <property type="term" value="F:DNA binding"/>
    <property type="evidence" value="ECO:0007669"/>
    <property type="project" value="UniProtKB-KW"/>
</dbReference>
<dbReference type="InterPro" id="IPR016032">
    <property type="entry name" value="Sig_transdc_resp-reg_C-effctor"/>
</dbReference>
<keyword evidence="1" id="KW-0238">DNA-binding</keyword>
<dbReference type="SUPFAM" id="SSF46894">
    <property type="entry name" value="C-terminal effector domain of the bipartite response regulators"/>
    <property type="match status" value="1"/>
</dbReference>
<evidence type="ECO:0000313" key="2">
    <source>
        <dbReference type="Proteomes" id="UP001620514"/>
    </source>
</evidence>
<comment type="caution">
    <text evidence="1">The sequence shown here is derived from an EMBL/GenBank/DDBJ whole genome shotgun (WGS) entry which is preliminary data.</text>
</comment>
<gene>
    <name evidence="1" type="ORF">ABH943_006725</name>
</gene>
<organism evidence="1 2">
    <name type="scientific">Caballeronia udeis</name>
    <dbReference type="NCBI Taxonomy" id="1232866"/>
    <lineage>
        <taxon>Bacteria</taxon>
        <taxon>Pseudomonadati</taxon>
        <taxon>Pseudomonadota</taxon>
        <taxon>Betaproteobacteria</taxon>
        <taxon>Burkholderiales</taxon>
        <taxon>Burkholderiaceae</taxon>
        <taxon>Caballeronia</taxon>
    </lineage>
</organism>
<protein>
    <submittedName>
        <fullName evidence="1">DNA-binding NarL/FixJ family response regulator</fullName>
    </submittedName>
</protein>
<dbReference type="Proteomes" id="UP001620514">
    <property type="component" value="Unassembled WGS sequence"/>
</dbReference>
<proteinExistence type="predicted"/>
<evidence type="ECO:0000313" key="1">
    <source>
        <dbReference type="EMBL" id="MFK4446693.1"/>
    </source>
</evidence>
<name>A0ABW8MSR1_9BURK</name>
<keyword evidence="2" id="KW-1185">Reference proteome</keyword>